<feature type="coiled-coil region" evidence="1">
    <location>
        <begin position="893"/>
        <end position="977"/>
    </location>
</feature>
<evidence type="ECO:0000256" key="1">
    <source>
        <dbReference type="SAM" id="Coils"/>
    </source>
</evidence>
<reference evidence="4" key="1">
    <citation type="submission" date="2025-08" db="UniProtKB">
        <authorList>
            <consortium name="RefSeq"/>
        </authorList>
    </citation>
    <scope>IDENTIFICATION</scope>
</reference>
<dbReference type="AlphaFoldDB" id="A0A6I9WRS4"/>
<feature type="region of interest" description="Disordered" evidence="2">
    <location>
        <begin position="1"/>
        <end position="22"/>
    </location>
</feature>
<dbReference type="OrthoDB" id="5583482at2759"/>
<dbReference type="InterPro" id="IPR038830">
    <property type="entry name" value="CCDC186"/>
</dbReference>
<feature type="coiled-coil region" evidence="1">
    <location>
        <begin position="532"/>
        <end position="559"/>
    </location>
</feature>
<evidence type="ECO:0000313" key="4">
    <source>
        <dbReference type="RefSeq" id="XP_011644964.1"/>
    </source>
</evidence>
<dbReference type="KEGG" id="pbar:105432060"/>
<dbReference type="PANTHER" id="PTHR18911">
    <property type="entry name" value="CTCL TUMOR ANTIGEN HD-CL-01"/>
    <property type="match status" value="1"/>
</dbReference>
<dbReference type="PANTHER" id="PTHR18911:SF5">
    <property type="entry name" value="COILED-COIL DOMAIN-CONTAINING PROTEIN 186"/>
    <property type="match status" value="1"/>
</dbReference>
<evidence type="ECO:0000256" key="2">
    <source>
        <dbReference type="SAM" id="MobiDB-lite"/>
    </source>
</evidence>
<accession>A0A6I9WRS4</accession>
<dbReference type="GeneID" id="105432060"/>
<gene>
    <name evidence="4" type="primary">LOC105432060</name>
</gene>
<dbReference type="GO" id="GO:0005802">
    <property type="term" value="C:trans-Golgi network"/>
    <property type="evidence" value="ECO:0007669"/>
    <property type="project" value="TreeGrafter"/>
</dbReference>
<evidence type="ECO:0000313" key="3">
    <source>
        <dbReference type="Proteomes" id="UP000504615"/>
    </source>
</evidence>
<keyword evidence="3" id="KW-1185">Reference proteome</keyword>
<dbReference type="Proteomes" id="UP000504615">
    <property type="component" value="Unplaced"/>
</dbReference>
<feature type="coiled-coil region" evidence="1">
    <location>
        <begin position="588"/>
        <end position="850"/>
    </location>
</feature>
<dbReference type="CTD" id="39810"/>
<feature type="region of interest" description="Disordered" evidence="2">
    <location>
        <begin position="978"/>
        <end position="1018"/>
    </location>
</feature>
<name>A0A6I9WRS4_9HYME</name>
<dbReference type="RefSeq" id="XP_011644964.1">
    <property type="nucleotide sequence ID" value="XM_011646662.2"/>
</dbReference>
<dbReference type="GO" id="GO:0099518">
    <property type="term" value="P:vesicle cytoskeletal trafficking"/>
    <property type="evidence" value="ECO:0007669"/>
    <property type="project" value="TreeGrafter"/>
</dbReference>
<protein>
    <submittedName>
        <fullName evidence="4">Coiled-coil domain-containing protein 186-like isoform X1</fullName>
    </submittedName>
</protein>
<feature type="region of interest" description="Disordered" evidence="2">
    <location>
        <begin position="167"/>
        <end position="187"/>
    </location>
</feature>
<proteinExistence type="predicted"/>
<keyword evidence="1" id="KW-0175">Coiled coil</keyword>
<sequence length="1165" mass="133420">MDEISEPFRDETNFAEEHDRADRADVTRHDVRPLEGMAVEDNISSVQNDHGNNMFKKESSLTLNKNGEELGLNCLTGNIGLSIAFEENKSSPNIPNKKLQTCQLSNSESRLSYDSESLRNSLSYHISVSLPAISSSDSYLVRDKTRALENNVHTQANIAASCTEEETLFNQSSDEKKPSPDSMNKGSIRACESNSILEDECERNCLKEQINKSSIPEVKQFSGGVIDPRLQMDNKETLNEGSQAEINACKKNEPNLSSALNMNTRGLVSRPTLADDSKLVKMSLLTNPMNIMQSNVQLLNKSRNFLNFITEKSTNIMEKALLPQHLAMKYNHISKSVETDSARFSTGNVSSSTNAASKLDADSIVNRNNTSTIKHNHDESEDKLDNVINNDKKIHPVACVKENKRYDEFEQQLLHNLENEVVSGGKKCAFKNNDLNRLDYDVINEQVKGDVSTENKSFLQTEELYDDTYKKDSSNISTLADLDILKYGSLEHPLYLALLEDYISLKLKHSKLLEKTVDLEKSNRSNGSFQETEALVSQVENLEKAVNKLTADLNASLDTQEALKKECISVNKEKEDMVMKYVTSEKQLIDTQRARDCTERRIKELLKDQELLQNKLRQTQGERARICNILDGKCREVSDLQKEMESLKEDVKTKEIKLKWTQNKLKTEMESQKDTQQKLDKALMKINDMKEECEQIRRETQESFRKFQQSEENKAVTLDQQLKEHQARLILERHVTEDKETLRLQLQKELETLKIKQQNLTEENKRLSLKLQESEKARLNNENDLSDLKIIADQRQKQITELLDKVSQLEALKFQLQQKEEHMASIEMELLQLRSTNEELRSDMQACRQKEADMLDFTQKLTDTNVRLQSEFTAIQGKADHLEAEQGPLHDCISELTSRIKTLEEDLKQERKKRREECEILAKHVAEQTQFAQNFAQKLEEAQGEYTLLKRKHQSSIKELTRELQQCRRKLEIFEATSPSNSLDNASRTGSNTSLAGDTSNGALSDNNANSDHTNSLESNKQILMDRIIQLQEINVKRAEKLDFLEGHTQTLVEELQKKTKIIQNYILNQSFGALTCNERDRYKHSKSRRDIVELARHGGIMASVYNHRVSDENMTLELSLEINQKLQTVLEDTLLKNIMLKDNINTLGNEIARLTMQHQKHIDN</sequence>
<organism evidence="3 4">
    <name type="scientific">Pogonomyrmex barbatus</name>
    <name type="common">red harvester ant</name>
    <dbReference type="NCBI Taxonomy" id="144034"/>
    <lineage>
        <taxon>Eukaryota</taxon>
        <taxon>Metazoa</taxon>
        <taxon>Ecdysozoa</taxon>
        <taxon>Arthropoda</taxon>
        <taxon>Hexapoda</taxon>
        <taxon>Insecta</taxon>
        <taxon>Pterygota</taxon>
        <taxon>Neoptera</taxon>
        <taxon>Endopterygota</taxon>
        <taxon>Hymenoptera</taxon>
        <taxon>Apocrita</taxon>
        <taxon>Aculeata</taxon>
        <taxon>Formicoidea</taxon>
        <taxon>Formicidae</taxon>
        <taxon>Myrmicinae</taxon>
        <taxon>Pogonomyrmex</taxon>
    </lineage>
</organism>
<dbReference type="GO" id="GO:0031267">
    <property type="term" value="F:small GTPase binding"/>
    <property type="evidence" value="ECO:0007669"/>
    <property type="project" value="TreeGrafter"/>
</dbReference>